<feature type="signal peptide" evidence="3">
    <location>
        <begin position="1"/>
        <end position="18"/>
    </location>
</feature>
<comment type="caution">
    <text evidence="5">The sequence shown here is derived from an EMBL/GenBank/DDBJ whole genome shotgun (WGS) entry which is preliminary data.</text>
</comment>
<evidence type="ECO:0000259" key="4">
    <source>
        <dbReference type="Pfam" id="PF03537"/>
    </source>
</evidence>
<reference evidence="5 6" key="1">
    <citation type="submission" date="2020-03" db="EMBL/GenBank/DDBJ databases">
        <title>Draft Genome Sequence of Cudoniella acicularis.</title>
        <authorList>
            <person name="Buettner E."/>
            <person name="Kellner H."/>
        </authorList>
    </citation>
    <scope>NUCLEOTIDE SEQUENCE [LARGE SCALE GENOMIC DNA]</scope>
    <source>
        <strain evidence="5 6">DSM 108380</strain>
    </source>
</reference>
<dbReference type="InterPro" id="IPR004352">
    <property type="entry name" value="GH114_TIM-barrel"/>
</dbReference>
<dbReference type="InterPro" id="IPR017853">
    <property type="entry name" value="GH"/>
</dbReference>
<protein>
    <recommendedName>
        <fullName evidence="2">alpha-galactosidase</fullName>
        <ecNumber evidence="2">3.2.1.22</ecNumber>
    </recommendedName>
</protein>
<evidence type="ECO:0000313" key="6">
    <source>
        <dbReference type="Proteomes" id="UP000566819"/>
    </source>
</evidence>
<dbReference type="Gene3D" id="3.20.20.70">
    <property type="entry name" value="Aldolase class I"/>
    <property type="match status" value="1"/>
</dbReference>
<feature type="domain" description="Glycoside-hydrolase family GH114 TIM-barrel" evidence="4">
    <location>
        <begin position="57"/>
        <end position="236"/>
    </location>
</feature>
<dbReference type="PANTHER" id="PTHR35273:SF2">
    <property type="entry name" value="ALPHA-GALACTOSIDASE"/>
    <property type="match status" value="1"/>
</dbReference>
<organism evidence="5 6">
    <name type="scientific">Cudoniella acicularis</name>
    <dbReference type="NCBI Taxonomy" id="354080"/>
    <lineage>
        <taxon>Eukaryota</taxon>
        <taxon>Fungi</taxon>
        <taxon>Dikarya</taxon>
        <taxon>Ascomycota</taxon>
        <taxon>Pezizomycotina</taxon>
        <taxon>Leotiomycetes</taxon>
        <taxon>Helotiales</taxon>
        <taxon>Tricladiaceae</taxon>
        <taxon>Cudoniella</taxon>
    </lineage>
</organism>
<sequence length="305" mass="33513">MQISTLPLFSLFSAVVWSHSDHATTDTANSVQLWQPELGASYQVVLSLEVTIDSTNPTISPSVGIFEIDVFKHEAPTIALMHSLGKKVVCYFSAATAEENRPDYKDFLPQDFGEALVDWKGENYVNISSDSVWVIMQRRIKQASDKGCDAIEPDNTVEKLAREARSYNMSMGVKNCQEILPDVSHLVQFAINEECAYNETSCLPYANFTNPPPSSGMVPKPVFHVEYVNYTAPSSSDSLGAEITNDFWPGIGSRGVLAKLCLTQQMVGNATMAETLKFSTVIKVLGLDGWMMDCQGVVSNTATKD</sequence>
<dbReference type="EC" id="3.2.1.22" evidence="2"/>
<name>A0A8H4RTL8_9HELO</name>
<dbReference type="GO" id="GO:0004557">
    <property type="term" value="F:alpha-galactosidase activity"/>
    <property type="evidence" value="ECO:0007669"/>
    <property type="project" value="UniProtKB-EC"/>
</dbReference>
<proteinExistence type="predicted"/>
<gene>
    <name evidence="5" type="ORF">G7Y89_g3293</name>
</gene>
<dbReference type="EMBL" id="JAAMPI010000158">
    <property type="protein sequence ID" value="KAF4634810.1"/>
    <property type="molecule type" value="Genomic_DNA"/>
</dbReference>
<dbReference type="InterPro" id="IPR013785">
    <property type="entry name" value="Aldolase_TIM"/>
</dbReference>
<feature type="chain" id="PRO_5034186754" description="alpha-galactosidase" evidence="3">
    <location>
        <begin position="19"/>
        <end position="305"/>
    </location>
</feature>
<dbReference type="Proteomes" id="UP000566819">
    <property type="component" value="Unassembled WGS sequence"/>
</dbReference>
<comment type="catalytic activity">
    <reaction evidence="1">
        <text>Hydrolysis of terminal, non-reducing alpha-D-galactose residues in alpha-D-galactosides, including galactose oligosaccharides, galactomannans and galactolipids.</text>
        <dbReference type="EC" id="3.2.1.22"/>
    </reaction>
</comment>
<keyword evidence="3" id="KW-0732">Signal</keyword>
<accession>A0A8H4RTL8</accession>
<dbReference type="Pfam" id="PF03537">
    <property type="entry name" value="Glyco_hydro_114"/>
    <property type="match status" value="1"/>
</dbReference>
<dbReference type="AlphaFoldDB" id="A0A8H4RTL8"/>
<evidence type="ECO:0000256" key="1">
    <source>
        <dbReference type="ARBA" id="ARBA00001255"/>
    </source>
</evidence>
<dbReference type="PANTHER" id="PTHR35273">
    <property type="entry name" value="ALPHA-1,4 POLYGALACTOSAMINIDASE, PUTATIVE (AFU_ORTHOLOGUE AFUA_3G07890)-RELATED"/>
    <property type="match status" value="1"/>
</dbReference>
<keyword evidence="6" id="KW-1185">Reference proteome</keyword>
<evidence type="ECO:0000256" key="3">
    <source>
        <dbReference type="SAM" id="SignalP"/>
    </source>
</evidence>
<evidence type="ECO:0000256" key="2">
    <source>
        <dbReference type="ARBA" id="ARBA00012755"/>
    </source>
</evidence>
<dbReference type="SUPFAM" id="SSF51445">
    <property type="entry name" value="(Trans)glycosidases"/>
    <property type="match status" value="1"/>
</dbReference>
<dbReference type="OrthoDB" id="2108802at2759"/>
<evidence type="ECO:0000313" key="5">
    <source>
        <dbReference type="EMBL" id="KAF4634810.1"/>
    </source>
</evidence>